<evidence type="ECO:0000256" key="4">
    <source>
        <dbReference type="ARBA" id="ARBA00023110"/>
    </source>
</evidence>
<dbReference type="GO" id="GO:0003755">
    <property type="term" value="F:peptidyl-prolyl cis-trans isomerase activity"/>
    <property type="evidence" value="ECO:0007669"/>
    <property type="project" value="UniProtKB-KW"/>
</dbReference>
<dbReference type="EMBL" id="JADWDC010000048">
    <property type="protein sequence ID" value="MCC0178593.1"/>
    <property type="molecule type" value="Genomic_DNA"/>
</dbReference>
<accession>A0A964BRX7</accession>
<dbReference type="SUPFAM" id="SSF109998">
    <property type="entry name" value="Triger factor/SurA peptide-binding domain-like"/>
    <property type="match status" value="1"/>
</dbReference>
<organism evidence="8 9">
    <name type="scientific">Waterburya agarophytonicola KI4</name>
    <dbReference type="NCBI Taxonomy" id="2874699"/>
    <lineage>
        <taxon>Bacteria</taxon>
        <taxon>Bacillati</taxon>
        <taxon>Cyanobacteriota</taxon>
        <taxon>Cyanophyceae</taxon>
        <taxon>Pleurocapsales</taxon>
        <taxon>Hyellaceae</taxon>
        <taxon>Waterburya</taxon>
        <taxon>Waterburya agarophytonicola</taxon>
    </lineage>
</organism>
<keyword evidence="3" id="KW-0732">Signal</keyword>
<keyword evidence="4 6" id="KW-0697">Rotamase</keyword>
<dbReference type="InterPro" id="IPR046357">
    <property type="entry name" value="PPIase_dom_sf"/>
</dbReference>
<keyword evidence="9" id="KW-1185">Reference proteome</keyword>
<feature type="domain" description="PpiC" evidence="7">
    <location>
        <begin position="114"/>
        <end position="206"/>
    </location>
</feature>
<evidence type="ECO:0000256" key="5">
    <source>
        <dbReference type="ARBA" id="ARBA00023235"/>
    </source>
</evidence>
<evidence type="ECO:0000256" key="1">
    <source>
        <dbReference type="ARBA" id="ARBA00000971"/>
    </source>
</evidence>
<proteinExistence type="predicted"/>
<reference evidence="8" key="1">
    <citation type="journal article" date="2021" name="Antonie Van Leeuwenhoek">
        <title>Draft genome and description of Waterburya agarophytonicola gen. nov. sp. nov. (Pleurocapsales, Cyanobacteria): a seaweed symbiont.</title>
        <authorList>
            <person name="Bonthond G."/>
            <person name="Shalygin S."/>
            <person name="Bayer T."/>
            <person name="Weinberger F."/>
        </authorList>
    </citation>
    <scope>NUCLEOTIDE SEQUENCE</scope>
    <source>
        <strain evidence="8">KI4</strain>
    </source>
</reference>
<dbReference type="Proteomes" id="UP000729733">
    <property type="component" value="Unassembled WGS sequence"/>
</dbReference>
<dbReference type="PANTHER" id="PTHR47245:SF1">
    <property type="entry name" value="FOLDASE PROTEIN PRSA"/>
    <property type="match status" value="1"/>
</dbReference>
<evidence type="ECO:0000256" key="3">
    <source>
        <dbReference type="ARBA" id="ARBA00022729"/>
    </source>
</evidence>
<evidence type="ECO:0000256" key="2">
    <source>
        <dbReference type="ARBA" id="ARBA00013194"/>
    </source>
</evidence>
<evidence type="ECO:0000313" key="8">
    <source>
        <dbReference type="EMBL" id="MCC0178593.1"/>
    </source>
</evidence>
<dbReference type="SUPFAM" id="SSF54534">
    <property type="entry name" value="FKBP-like"/>
    <property type="match status" value="1"/>
</dbReference>
<dbReference type="Gene3D" id="3.10.50.40">
    <property type="match status" value="1"/>
</dbReference>
<dbReference type="EC" id="5.2.1.8" evidence="2"/>
<protein>
    <recommendedName>
        <fullName evidence="2">peptidylprolyl isomerase</fullName>
        <ecNumber evidence="2">5.2.1.8</ecNumber>
    </recommendedName>
</protein>
<evidence type="ECO:0000259" key="7">
    <source>
        <dbReference type="PROSITE" id="PS50198"/>
    </source>
</evidence>
<sequence length="246" mass="28432">MSVVLEVDNQVYTAEDLVPLLTQYQMLPKLAQEILIDKVIAGVECTEEENTATYSQFCQQNQLTSEEETEAWLEKQGMNREQLQNLITKRLRLDKYKEKTWNDQVDAYFIKRKSQLDRVVYSLIRVEKPEVAQELYFRIKDDENTFSALAMEYSQGTEAQTGGLIGPVEINAPHPKIAQILATCQPGQLIPPTRVGEWIVIVRLENYLSAKLDEPMRQRMLDELFREWLNKATKQKVSFLNSPVTS</sequence>
<dbReference type="InterPro" id="IPR050245">
    <property type="entry name" value="PrsA_foldase"/>
</dbReference>
<dbReference type="AlphaFoldDB" id="A0A964BRX7"/>
<gene>
    <name evidence="8" type="ORF">I4641_16595</name>
</gene>
<dbReference type="InterPro" id="IPR000297">
    <property type="entry name" value="PPIase_PpiC"/>
</dbReference>
<evidence type="ECO:0000313" key="9">
    <source>
        <dbReference type="Proteomes" id="UP000729733"/>
    </source>
</evidence>
<dbReference type="PANTHER" id="PTHR47245">
    <property type="entry name" value="PEPTIDYLPROLYL ISOMERASE"/>
    <property type="match status" value="1"/>
</dbReference>
<dbReference type="PROSITE" id="PS50198">
    <property type="entry name" value="PPIC_PPIASE_2"/>
    <property type="match status" value="1"/>
</dbReference>
<comment type="caution">
    <text evidence="8">The sequence shown here is derived from an EMBL/GenBank/DDBJ whole genome shotgun (WGS) entry which is preliminary data.</text>
</comment>
<dbReference type="Pfam" id="PF00639">
    <property type="entry name" value="Rotamase"/>
    <property type="match status" value="1"/>
</dbReference>
<dbReference type="RefSeq" id="WP_229641694.1">
    <property type="nucleotide sequence ID" value="NZ_JADWDC010000048.1"/>
</dbReference>
<comment type="catalytic activity">
    <reaction evidence="1">
        <text>[protein]-peptidylproline (omega=180) = [protein]-peptidylproline (omega=0)</text>
        <dbReference type="Rhea" id="RHEA:16237"/>
        <dbReference type="Rhea" id="RHEA-COMP:10747"/>
        <dbReference type="Rhea" id="RHEA-COMP:10748"/>
        <dbReference type="ChEBI" id="CHEBI:83833"/>
        <dbReference type="ChEBI" id="CHEBI:83834"/>
        <dbReference type="EC" id="5.2.1.8"/>
    </reaction>
</comment>
<evidence type="ECO:0000256" key="6">
    <source>
        <dbReference type="PROSITE-ProRule" id="PRU00278"/>
    </source>
</evidence>
<dbReference type="InterPro" id="IPR027304">
    <property type="entry name" value="Trigger_fact/SurA_dom_sf"/>
</dbReference>
<keyword evidence="5 6" id="KW-0413">Isomerase</keyword>
<name>A0A964BRX7_9CYAN</name>